<feature type="signal peptide" evidence="8">
    <location>
        <begin position="1"/>
        <end position="34"/>
    </location>
</feature>
<comment type="caution">
    <text evidence="11">The sequence shown here is derived from an EMBL/GenBank/DDBJ whole genome shotgun (WGS) entry which is preliminary data.</text>
</comment>
<evidence type="ECO:0000256" key="7">
    <source>
        <dbReference type="PROSITE-ProRule" id="PRU01360"/>
    </source>
</evidence>
<dbReference type="InterPro" id="IPR023997">
    <property type="entry name" value="TonB-dep_OMP_SusC/RagA_CS"/>
</dbReference>
<evidence type="ECO:0000256" key="3">
    <source>
        <dbReference type="ARBA" id="ARBA00022452"/>
    </source>
</evidence>
<dbReference type="Pfam" id="PF07715">
    <property type="entry name" value="Plug"/>
    <property type="match status" value="1"/>
</dbReference>
<dbReference type="EMBL" id="FNVS01000005">
    <property type="protein sequence ID" value="SEF70661.1"/>
    <property type="molecule type" value="Genomic_DNA"/>
</dbReference>
<feature type="domain" description="TonB-dependent receptor plug" evidence="10">
    <location>
        <begin position="225"/>
        <end position="347"/>
    </location>
</feature>
<evidence type="ECO:0000256" key="2">
    <source>
        <dbReference type="ARBA" id="ARBA00022448"/>
    </source>
</evidence>
<dbReference type="GO" id="GO:0009279">
    <property type="term" value="C:cell outer membrane"/>
    <property type="evidence" value="ECO:0007669"/>
    <property type="project" value="UniProtKB-SubCell"/>
</dbReference>
<dbReference type="AlphaFoldDB" id="A0A8G2F2A2"/>
<dbReference type="SUPFAM" id="SSF56935">
    <property type="entry name" value="Porins"/>
    <property type="match status" value="1"/>
</dbReference>
<keyword evidence="3 7" id="KW-1134">Transmembrane beta strand</keyword>
<dbReference type="Gene3D" id="2.170.130.10">
    <property type="entry name" value="TonB-dependent receptor, plug domain"/>
    <property type="match status" value="1"/>
</dbReference>
<dbReference type="InterPro" id="IPR037066">
    <property type="entry name" value="Plug_dom_sf"/>
</dbReference>
<dbReference type="InterPro" id="IPR012910">
    <property type="entry name" value="Plug_dom"/>
</dbReference>
<dbReference type="InterPro" id="IPR039426">
    <property type="entry name" value="TonB-dep_rcpt-like"/>
</dbReference>
<gene>
    <name evidence="11" type="ORF">SAMN05444001_10557</name>
</gene>
<feature type="domain" description="Secretin/TonB short N-terminal" evidence="9">
    <location>
        <begin position="67"/>
        <end position="117"/>
    </location>
</feature>
<dbReference type="InterPro" id="IPR008969">
    <property type="entry name" value="CarboxyPept-like_regulatory"/>
</dbReference>
<dbReference type="PROSITE" id="PS52016">
    <property type="entry name" value="TONB_DEPENDENT_REC_3"/>
    <property type="match status" value="1"/>
</dbReference>
<evidence type="ECO:0000256" key="6">
    <source>
        <dbReference type="ARBA" id="ARBA00023237"/>
    </source>
</evidence>
<evidence type="ECO:0000256" key="4">
    <source>
        <dbReference type="ARBA" id="ARBA00022692"/>
    </source>
</evidence>
<dbReference type="InterPro" id="IPR011662">
    <property type="entry name" value="Secretin/TonB_short_N"/>
</dbReference>
<evidence type="ECO:0000259" key="9">
    <source>
        <dbReference type="Pfam" id="PF07660"/>
    </source>
</evidence>
<evidence type="ECO:0000259" key="10">
    <source>
        <dbReference type="Pfam" id="PF07715"/>
    </source>
</evidence>
<organism evidence="11 12">
    <name type="scientific">Parabacteroides chinchillae</name>
    <dbReference type="NCBI Taxonomy" id="871327"/>
    <lineage>
        <taxon>Bacteria</taxon>
        <taxon>Pseudomonadati</taxon>
        <taxon>Bacteroidota</taxon>
        <taxon>Bacteroidia</taxon>
        <taxon>Bacteroidales</taxon>
        <taxon>Tannerellaceae</taxon>
        <taxon>Parabacteroides</taxon>
    </lineage>
</organism>
<comment type="subcellular location">
    <subcellularLocation>
        <location evidence="1 7">Cell outer membrane</location>
        <topology evidence="1 7">Multi-pass membrane protein</topology>
    </subcellularLocation>
</comment>
<dbReference type="NCBIfam" id="TIGR04057">
    <property type="entry name" value="SusC_RagA_signa"/>
    <property type="match status" value="1"/>
</dbReference>
<dbReference type="Gene3D" id="2.60.40.1120">
    <property type="entry name" value="Carboxypeptidase-like, regulatory domain"/>
    <property type="match status" value="1"/>
</dbReference>
<evidence type="ECO:0000256" key="5">
    <source>
        <dbReference type="ARBA" id="ARBA00023136"/>
    </source>
</evidence>
<keyword evidence="6 7" id="KW-0998">Cell outer membrane</keyword>
<evidence type="ECO:0000313" key="11">
    <source>
        <dbReference type="EMBL" id="SEF70661.1"/>
    </source>
</evidence>
<dbReference type="Pfam" id="PF13715">
    <property type="entry name" value="CarbopepD_reg_2"/>
    <property type="match status" value="1"/>
</dbReference>
<evidence type="ECO:0000313" key="12">
    <source>
        <dbReference type="Proteomes" id="UP000236725"/>
    </source>
</evidence>
<keyword evidence="4 7" id="KW-0812">Transmembrane</keyword>
<dbReference type="SUPFAM" id="SSF49464">
    <property type="entry name" value="Carboxypeptidase regulatory domain-like"/>
    <property type="match status" value="1"/>
</dbReference>
<dbReference type="FunFam" id="2.60.40.1120:FF:000003">
    <property type="entry name" value="Outer membrane protein Omp121"/>
    <property type="match status" value="1"/>
</dbReference>
<keyword evidence="2 7" id="KW-0813">Transport</keyword>
<name>A0A8G2F2A2_9BACT</name>
<keyword evidence="5 7" id="KW-0472">Membrane</keyword>
<protein>
    <submittedName>
        <fullName evidence="11">TonB-linked outer membrane protein, SusC/RagA family</fullName>
    </submittedName>
</protein>
<dbReference type="InterPro" id="IPR023996">
    <property type="entry name" value="TonB-dep_OMP_SusC/RagA"/>
</dbReference>
<sequence>MKNHFLFRGRLPKIPKSVCMLCLIASLGTTDVFAANTYAQSTTLTVQLNNKTIKDVFSYIEKNSEFIFVYLDNTFDSRKLVNVNMQEQPVTAILDNLFKGTDVTYKIDNRQVIISRKEASAVTSSTQQAKEVSGVIKDNTGEPIIGANVVVKGTTTGMITDLDGHFAMKVPSQNATLVISYIGYKTQEIALNGRNVINITMEPETENLDEVVVTALGLKRATKALGYSVQELKGESLTEARESNVMNSLSGKIAGVQVSQSGNGGMGSSRIVIRGNNSLGGNNEPLVVVDGVPINNFNGGVTTGGEWGVSDSGNGLSDINPDDIESISVLKGAAAAALYGTRAGNGVLMITTKKGGTQPKGLGITLNSNVMMERPLVKPKMQNVYGQGTNNVYDPDGNYSWGPKMDGSSVTDWTGQSRPYSPYDNDIMDYLGTGVTTTNTLEASAATEKATFLGTVSYQRMDGAVPSNYQDKYIINFRNTLNLSKKLSLDTKVNYVKQKMWNTPAVAGDPTSVMNNYLMMPRSVHYSDMQDPFNPDGSVKQWTSKEINYVLNPYFTPNNENNNHRDRFIGFIALQYQPTDWLTIKLRHGEDMYWSGSESKTVAATPYSKDYKGHGNYNIGTSNFRERNTDALITATQDNWWGSKFSGSVSVGGNMMFTQNESFSENSGRLAIPDFFAISNGELQTATHWLSKKAVNSIYGFVQLSYGNWVFLDVTGRNDWSSTLPRANRSFFYPSVGLGWVVSDMLRSYDVNVPEWLSFAKLRGSYAEVGNDTDPYRLAATYGIFDVADGIKGSEVNGTIPLSTLKPETIKSTEAGFDIRFLNNRVGLDFTWYKKDATNQILTLPISSTTGKTSRLINAGNIQNKGIEFVLTGTPVRTKDFEWNVIVNYSKNKNKIKELHPELSVYELGSTSFVKVVAREGGSYGDIIGYRYKRDDQGRKIVDSEGLPVLEANMDTENPVGNYLPKWTGSMNNTFTYKNITFSFMLDLRVGGDIYMNSLSRGAVYGTTEMSLAGRDEWYAGTGGIVVDGVTEDGQVNTKAVNPQEYWSRVSRSGEEFLYDGTNLRLRELTLGYVFPKRMLAKTPFTNLKISFVGRNLWLIKNNVPGYDPESSYSTGNASGIEYASFPSMRSFGFNLNVSF</sequence>
<evidence type="ECO:0000256" key="1">
    <source>
        <dbReference type="ARBA" id="ARBA00004571"/>
    </source>
</evidence>
<dbReference type="NCBIfam" id="TIGR04056">
    <property type="entry name" value="OMP_RagA_SusC"/>
    <property type="match status" value="1"/>
</dbReference>
<evidence type="ECO:0000256" key="8">
    <source>
        <dbReference type="SAM" id="SignalP"/>
    </source>
</evidence>
<reference evidence="11 12" key="1">
    <citation type="submission" date="2016-10" db="EMBL/GenBank/DDBJ databases">
        <authorList>
            <person name="Varghese N."/>
            <person name="Submissions S."/>
        </authorList>
    </citation>
    <scope>NUCLEOTIDE SEQUENCE [LARGE SCALE GENOMIC DNA]</scope>
    <source>
        <strain evidence="11 12">DSM 29073</strain>
    </source>
</reference>
<keyword evidence="12" id="KW-1185">Reference proteome</keyword>
<dbReference type="Proteomes" id="UP000236725">
    <property type="component" value="Unassembled WGS sequence"/>
</dbReference>
<dbReference type="RefSeq" id="WP_103982832.1">
    <property type="nucleotide sequence ID" value="NZ_FNVS01000005.1"/>
</dbReference>
<comment type="similarity">
    <text evidence="7">Belongs to the TonB-dependent receptor family.</text>
</comment>
<dbReference type="InterPro" id="IPR036942">
    <property type="entry name" value="Beta-barrel_TonB_sf"/>
</dbReference>
<keyword evidence="8" id="KW-0732">Signal</keyword>
<feature type="chain" id="PRO_5034969863" evidence="8">
    <location>
        <begin position="35"/>
        <end position="1140"/>
    </location>
</feature>
<accession>A0A8G2F2A2</accession>
<dbReference type="Pfam" id="PF07660">
    <property type="entry name" value="STN"/>
    <property type="match status" value="1"/>
</dbReference>
<dbReference type="Gene3D" id="2.40.170.20">
    <property type="entry name" value="TonB-dependent receptor, beta-barrel domain"/>
    <property type="match status" value="1"/>
</dbReference>
<proteinExistence type="inferred from homology"/>